<keyword evidence="2" id="KW-0472">Membrane</keyword>
<dbReference type="EMBL" id="UHDS01000001">
    <property type="protein sequence ID" value="SUM54737.1"/>
    <property type="molecule type" value="Genomic_DNA"/>
</dbReference>
<feature type="region of interest" description="Disordered" evidence="1">
    <location>
        <begin position="265"/>
        <end position="284"/>
    </location>
</feature>
<evidence type="ECO:0000256" key="1">
    <source>
        <dbReference type="SAM" id="MobiDB-lite"/>
    </source>
</evidence>
<sequence length="284" mass="33350">MIDNIINFYKNTPYLSKHLFHRLKGQWKWFVIPFVVSILLLWILMFIFKINGTEEIKQARGYFRLAALTSFIFIWMAIYHSVHLFKKEYFTTKLYNLNPIFQNIVIAVISNLLMFIALMFIIFMTPVNIESSIPSALYFVVMSTIFVVITSTLIGLFTVIRKNVDMIMYVLSFIMFFIVPIIFIPSSYSTLFTHILMLNPLFYLVDGISQSVVLGALSLNNVPYHFYYLFFVATVCIMIFAMYRITAYKKFRFFAPIMNQSKENSTTNEIENGHIETSKDMKKH</sequence>
<dbReference type="AlphaFoldDB" id="A0A380GMC5"/>
<feature type="transmembrane region" description="Helical" evidence="2">
    <location>
        <begin position="62"/>
        <end position="80"/>
    </location>
</feature>
<feature type="transmembrane region" description="Helical" evidence="2">
    <location>
        <begin position="136"/>
        <end position="160"/>
    </location>
</feature>
<keyword evidence="2" id="KW-0812">Transmembrane</keyword>
<reference evidence="3 4" key="1">
    <citation type="submission" date="2018-06" db="EMBL/GenBank/DDBJ databases">
        <authorList>
            <consortium name="Pathogen Informatics"/>
            <person name="Doyle S."/>
        </authorList>
    </citation>
    <scope>NUCLEOTIDE SEQUENCE [LARGE SCALE GENOMIC DNA]</scope>
    <source>
        <strain evidence="3 4">NCTC13834</strain>
    </source>
</reference>
<feature type="transmembrane region" description="Helical" evidence="2">
    <location>
        <begin position="100"/>
        <end position="124"/>
    </location>
</feature>
<evidence type="ECO:0000313" key="3">
    <source>
        <dbReference type="EMBL" id="SUM54737.1"/>
    </source>
</evidence>
<evidence type="ECO:0000256" key="2">
    <source>
        <dbReference type="SAM" id="Phobius"/>
    </source>
</evidence>
<protein>
    <submittedName>
        <fullName evidence="3">Sugar ABC transporter permease</fullName>
    </submittedName>
</protein>
<evidence type="ECO:0000313" key="4">
    <source>
        <dbReference type="Proteomes" id="UP000254412"/>
    </source>
</evidence>
<feature type="compositionally biased region" description="Basic and acidic residues" evidence="1">
    <location>
        <begin position="271"/>
        <end position="284"/>
    </location>
</feature>
<gene>
    <name evidence="3" type="ORF">NCTC13834_01041</name>
</gene>
<feature type="transmembrane region" description="Helical" evidence="2">
    <location>
        <begin position="225"/>
        <end position="243"/>
    </location>
</feature>
<name>A0A380GMC5_9STAP</name>
<proteinExistence type="predicted"/>
<keyword evidence="2" id="KW-1133">Transmembrane helix</keyword>
<accession>A0A380GMC5</accession>
<dbReference type="RefSeq" id="WP_176579746.1">
    <property type="nucleotide sequence ID" value="NZ_BMCF01000009.1"/>
</dbReference>
<organism evidence="3 4">
    <name type="scientific">Staphylococcus nepalensis</name>
    <dbReference type="NCBI Taxonomy" id="214473"/>
    <lineage>
        <taxon>Bacteria</taxon>
        <taxon>Bacillati</taxon>
        <taxon>Bacillota</taxon>
        <taxon>Bacilli</taxon>
        <taxon>Bacillales</taxon>
        <taxon>Staphylococcaceae</taxon>
        <taxon>Staphylococcus</taxon>
    </lineage>
</organism>
<feature type="transmembrane region" description="Helical" evidence="2">
    <location>
        <begin position="29"/>
        <end position="50"/>
    </location>
</feature>
<feature type="transmembrane region" description="Helical" evidence="2">
    <location>
        <begin position="166"/>
        <end position="184"/>
    </location>
</feature>
<dbReference type="Proteomes" id="UP000254412">
    <property type="component" value="Unassembled WGS sequence"/>
</dbReference>